<dbReference type="PANTHER" id="PTHR38788:SF3">
    <property type="entry name" value="CLR5 DOMAIN-CONTAINING PROTEIN"/>
    <property type="match status" value="1"/>
</dbReference>
<dbReference type="EMBL" id="JAVRRJ010000001">
    <property type="protein sequence ID" value="KAK5090209.1"/>
    <property type="molecule type" value="Genomic_DNA"/>
</dbReference>
<gene>
    <name evidence="2" type="ORF">LTR05_000379</name>
</gene>
<name>A0AAN7TBL2_9EURO</name>
<dbReference type="Proteomes" id="UP001309876">
    <property type="component" value="Unassembled WGS sequence"/>
</dbReference>
<evidence type="ECO:0000313" key="2">
    <source>
        <dbReference type="EMBL" id="KAK5090209.1"/>
    </source>
</evidence>
<feature type="domain" description="Clr5" evidence="1">
    <location>
        <begin position="15"/>
        <end position="66"/>
    </location>
</feature>
<protein>
    <recommendedName>
        <fullName evidence="1">Clr5 domain-containing protein</fullName>
    </recommendedName>
</protein>
<dbReference type="InterPro" id="IPR025676">
    <property type="entry name" value="Clr5_dom"/>
</dbReference>
<accession>A0AAN7TBL2</accession>
<comment type="caution">
    <text evidence="2">The sequence shown here is derived from an EMBL/GenBank/DDBJ whole genome shotgun (WGS) entry which is preliminary data.</text>
</comment>
<keyword evidence="3" id="KW-1185">Reference proteome</keyword>
<proteinExistence type="predicted"/>
<dbReference type="Pfam" id="PF14420">
    <property type="entry name" value="Clr5"/>
    <property type="match status" value="1"/>
</dbReference>
<organism evidence="2 3">
    <name type="scientific">Lithohypha guttulata</name>
    <dbReference type="NCBI Taxonomy" id="1690604"/>
    <lineage>
        <taxon>Eukaryota</taxon>
        <taxon>Fungi</taxon>
        <taxon>Dikarya</taxon>
        <taxon>Ascomycota</taxon>
        <taxon>Pezizomycotina</taxon>
        <taxon>Eurotiomycetes</taxon>
        <taxon>Chaetothyriomycetidae</taxon>
        <taxon>Chaetothyriales</taxon>
        <taxon>Trichomeriaceae</taxon>
        <taxon>Lithohypha</taxon>
    </lineage>
</organism>
<sequence>MAIPNGVNSRRTYPEDSWEAMKPRIVHYYIDEGLTLERTMEALREEGFHATEKMYKTRIKKWHLKKYIKDEDAGDILRAAAQDGGVHRAHTIGGRIVTAEDAERHLKRKKKMNTWSVCQPQSNVLSPGIVYSGNDLLGSPVEERQHGGSLFPDARWINDDRTVSQEPDGDVEMADCEEVKEELTLVPTGDFEVSPNLLLTPGLQFATQSFLFGVRNFCDITLSSMPHEPVESLANRRFNKLWDIFCTKATLQQQNRASQALALSKQARFTFADMLKRGDPWLLISLCLLLNDNMSNPDRAASASSFLREMAHWANDVWSGHPIAQLIQFLRQTNDQGPHHGIALELARLHSRVMTDLGMHKSAEMLLAHDLAAVEHTFGSSSLQNLLRLSSLARCKFVASDFMGSLNLYMAILSDPLVNEPWLADIKYGAMYFVAKSNAQLGNVQLAIAQTREALQFSLDTKGEDHYWTNNARELIVDLEVSQLFRIEEVE</sequence>
<dbReference type="AlphaFoldDB" id="A0AAN7TBL2"/>
<evidence type="ECO:0000313" key="3">
    <source>
        <dbReference type="Proteomes" id="UP001309876"/>
    </source>
</evidence>
<reference evidence="2 3" key="1">
    <citation type="submission" date="2023-08" db="EMBL/GenBank/DDBJ databases">
        <title>Black Yeasts Isolated from many extreme environments.</title>
        <authorList>
            <person name="Coleine C."/>
            <person name="Stajich J.E."/>
            <person name="Selbmann L."/>
        </authorList>
    </citation>
    <scope>NUCLEOTIDE SEQUENCE [LARGE SCALE GENOMIC DNA]</scope>
    <source>
        <strain evidence="2 3">CCFEE 5910</strain>
    </source>
</reference>
<evidence type="ECO:0000259" key="1">
    <source>
        <dbReference type="Pfam" id="PF14420"/>
    </source>
</evidence>
<dbReference type="PANTHER" id="PTHR38788">
    <property type="entry name" value="CLR5 DOMAIN-CONTAINING PROTEIN"/>
    <property type="match status" value="1"/>
</dbReference>